<protein>
    <submittedName>
        <fullName evidence="4">Tetratricopeptide repeat protein</fullName>
    </submittedName>
</protein>
<name>A0A7V0Z4F4_UNCW3</name>
<feature type="repeat" description="TPR" evidence="3">
    <location>
        <begin position="270"/>
        <end position="303"/>
    </location>
</feature>
<dbReference type="GO" id="GO:0005524">
    <property type="term" value="F:ATP binding"/>
    <property type="evidence" value="ECO:0007669"/>
    <property type="project" value="UniProtKB-KW"/>
</dbReference>
<organism evidence="4">
    <name type="scientific">candidate division WOR-3 bacterium</name>
    <dbReference type="NCBI Taxonomy" id="2052148"/>
    <lineage>
        <taxon>Bacteria</taxon>
        <taxon>Bacteria division WOR-3</taxon>
    </lineage>
</organism>
<evidence type="ECO:0000256" key="3">
    <source>
        <dbReference type="PROSITE-ProRule" id="PRU00339"/>
    </source>
</evidence>
<evidence type="ECO:0000313" key="4">
    <source>
        <dbReference type="EMBL" id="HDY58430.1"/>
    </source>
</evidence>
<accession>A0A7V0Z4F4</accession>
<dbReference type="Pfam" id="PF13181">
    <property type="entry name" value="TPR_8"/>
    <property type="match status" value="3"/>
</dbReference>
<sequence length="601" mass="69960">MKIIGTYRIEEIKNAAVYMHFGIWARENLFAKVELLPLSEMQVTNLLGMIMGNVSNPLAKFIFNLSGGNPFYIEEILRELERQNKIFYNGQEWVILSEKELKIPSSIEATILRKIQLLDDGTKSILEICAVYGQEFNDEIIALCAQKNVGETIDAIDRLLKLGFIKERVKDYFFFSEDIVRQIVYKNITRGELIKYHRQVGAAIEMYFNTRLSSYYEQLAYHFTIANEPAKALHYSKQAGLKCKENYAHKQAVEFFINALKFEENIDEIFKIKFNLADGYYLMGENEKAIKNLDDCLKINPNDYKIYNKIAQIYENTGEYKNALKYFRAGLKLTANTSASYQFHSGIAWIYARLGQYLKTKRGCEQLLKKAKQIPKQELGSIYIIMGVALLSLNKLNEAISYFKKALDIREQLNDKKGMAACYLDMAVVYQQQLDFPQGEEYYKNALRLYEEIDYQTGIMITLLDLGSLYFHYNLMRAEEYCTKSLEIAKLTGAKRDMAFLYDNLGSIHMRRLMFDEALENFRTAFKYAKEIKLKQYLYDCQFEEIEYLLLDNKLGDAKRMAQKIFTELKENLDISRRIYGYIYGKGILRIEGIQKCAGIL</sequence>
<dbReference type="SUPFAM" id="SSF48452">
    <property type="entry name" value="TPR-like"/>
    <property type="match status" value="2"/>
</dbReference>
<keyword evidence="2" id="KW-0067">ATP-binding</keyword>
<keyword evidence="3" id="KW-0802">TPR repeat</keyword>
<dbReference type="PANTHER" id="PTHR16305:SF28">
    <property type="entry name" value="GUANYLATE CYCLASE DOMAIN-CONTAINING PROTEIN"/>
    <property type="match status" value="1"/>
</dbReference>
<dbReference type="InterPro" id="IPR011990">
    <property type="entry name" value="TPR-like_helical_dom_sf"/>
</dbReference>
<feature type="repeat" description="TPR" evidence="3">
    <location>
        <begin position="304"/>
        <end position="337"/>
    </location>
</feature>
<feature type="repeat" description="TPR" evidence="3">
    <location>
        <begin position="380"/>
        <end position="413"/>
    </location>
</feature>
<dbReference type="EMBL" id="DSKY01000009">
    <property type="protein sequence ID" value="HDY58430.1"/>
    <property type="molecule type" value="Genomic_DNA"/>
</dbReference>
<dbReference type="GO" id="GO:0004016">
    <property type="term" value="F:adenylate cyclase activity"/>
    <property type="evidence" value="ECO:0007669"/>
    <property type="project" value="TreeGrafter"/>
</dbReference>
<evidence type="ECO:0000256" key="1">
    <source>
        <dbReference type="ARBA" id="ARBA00022741"/>
    </source>
</evidence>
<dbReference type="GO" id="GO:0005737">
    <property type="term" value="C:cytoplasm"/>
    <property type="evidence" value="ECO:0007669"/>
    <property type="project" value="TreeGrafter"/>
</dbReference>
<reference evidence="4" key="1">
    <citation type="journal article" date="2020" name="mSystems">
        <title>Genome- and Community-Level Interaction Insights into Carbon Utilization and Element Cycling Functions of Hydrothermarchaeota in Hydrothermal Sediment.</title>
        <authorList>
            <person name="Zhou Z."/>
            <person name="Liu Y."/>
            <person name="Xu W."/>
            <person name="Pan J."/>
            <person name="Luo Z.H."/>
            <person name="Li M."/>
        </authorList>
    </citation>
    <scope>NUCLEOTIDE SEQUENCE [LARGE SCALE GENOMIC DNA]</scope>
    <source>
        <strain evidence="4">SpSt-258</strain>
    </source>
</reference>
<dbReference type="Gene3D" id="1.25.40.10">
    <property type="entry name" value="Tetratricopeptide repeat domain"/>
    <property type="match status" value="3"/>
</dbReference>
<dbReference type="InterPro" id="IPR019734">
    <property type="entry name" value="TPR_rpt"/>
</dbReference>
<feature type="repeat" description="TPR" evidence="3">
    <location>
        <begin position="499"/>
        <end position="532"/>
    </location>
</feature>
<evidence type="ECO:0000256" key="2">
    <source>
        <dbReference type="ARBA" id="ARBA00022840"/>
    </source>
</evidence>
<dbReference type="PANTHER" id="PTHR16305">
    <property type="entry name" value="TESTICULAR SOLUBLE ADENYLYL CYCLASE"/>
    <property type="match status" value="1"/>
</dbReference>
<gene>
    <name evidence="4" type="ORF">ENP86_02615</name>
</gene>
<comment type="caution">
    <text evidence="4">The sequence shown here is derived from an EMBL/GenBank/DDBJ whole genome shotgun (WGS) entry which is preliminary data.</text>
</comment>
<proteinExistence type="predicted"/>
<dbReference type="PROSITE" id="PS50005">
    <property type="entry name" value="TPR"/>
    <property type="match status" value="4"/>
</dbReference>
<dbReference type="SMART" id="SM00028">
    <property type="entry name" value="TPR"/>
    <property type="match status" value="6"/>
</dbReference>
<dbReference type="AlphaFoldDB" id="A0A7V0Z4F4"/>
<keyword evidence="1" id="KW-0547">Nucleotide-binding</keyword>